<organism evidence="1 2">
    <name type="scientific">Vallitalea longa</name>
    <dbReference type="NCBI Taxonomy" id="2936439"/>
    <lineage>
        <taxon>Bacteria</taxon>
        <taxon>Bacillati</taxon>
        <taxon>Bacillota</taxon>
        <taxon>Clostridia</taxon>
        <taxon>Lachnospirales</taxon>
        <taxon>Vallitaleaceae</taxon>
        <taxon>Vallitalea</taxon>
    </lineage>
</organism>
<protein>
    <submittedName>
        <fullName evidence="1">Uncharacterized protein</fullName>
    </submittedName>
</protein>
<sequence>MDNDLIIRYIQNNNMELLNILKRLIEKYTFGESSSIKVEVAESLLASINYSIDAYFDKFSEKEGVIVLQNHGLEQVYDIGLGEVKRCLEQCKTLYKETIDNKLDIEVQAYNDTLENAIPYFLKYYNCIFSAHETMCCIDYPLAIDDMNVQGAYYIKEYLEKIIVETEFCRYFYEELDDLLNNYGIINKMNYKEELFNVFELVINNYVFSIIANKGIITTRINEDDYEVIVEKLYNMNITELQEYVDNIFRTIIGTLKINNDDLINYIDMYKNIFKERLISNINHSSLKYMIVTNDVQSIEKINLLDVNNKMDDDVFRELVENIKHCPSVKDITSLIKANVSSLIDFVDILKSDCLFEKENYYTVFDILGNLELAILGKMVYKEQLMYKDDIDILSYQLSDDSEEWQIYYREYIYNLDKSRIIDVEWLIRNYNIII</sequence>
<dbReference type="Proteomes" id="UP001144256">
    <property type="component" value="Unassembled WGS sequence"/>
</dbReference>
<dbReference type="RefSeq" id="WP_281815566.1">
    <property type="nucleotide sequence ID" value="NZ_BRLB01000006.1"/>
</dbReference>
<gene>
    <name evidence="1" type="ORF">SH1V18_23350</name>
</gene>
<proteinExistence type="predicted"/>
<name>A0A9W5YC28_9FIRM</name>
<dbReference type="Pfam" id="PF19677">
    <property type="entry name" value="DUF6179"/>
    <property type="match status" value="1"/>
</dbReference>
<comment type="caution">
    <text evidence="1">The sequence shown here is derived from an EMBL/GenBank/DDBJ whole genome shotgun (WGS) entry which is preliminary data.</text>
</comment>
<dbReference type="InterPro" id="IPR045751">
    <property type="entry name" value="DUF6179"/>
</dbReference>
<dbReference type="EMBL" id="BRLB01000006">
    <property type="protein sequence ID" value="GKX29855.1"/>
    <property type="molecule type" value="Genomic_DNA"/>
</dbReference>
<evidence type="ECO:0000313" key="2">
    <source>
        <dbReference type="Proteomes" id="UP001144256"/>
    </source>
</evidence>
<dbReference type="AlphaFoldDB" id="A0A9W5YC28"/>
<evidence type="ECO:0000313" key="1">
    <source>
        <dbReference type="EMBL" id="GKX29855.1"/>
    </source>
</evidence>
<accession>A0A9W5YC28</accession>
<keyword evidence="2" id="KW-1185">Reference proteome</keyword>
<reference evidence="1" key="1">
    <citation type="submission" date="2022-06" db="EMBL/GenBank/DDBJ databases">
        <title>Vallitalea longa sp. nov., an anaerobic bacterium isolated from marine sediment.</title>
        <authorList>
            <person name="Hirano S."/>
            <person name="Terahara T."/>
            <person name="Mori K."/>
            <person name="Hamada M."/>
            <person name="Matsumoto R."/>
            <person name="Kobayashi T."/>
        </authorList>
    </citation>
    <scope>NUCLEOTIDE SEQUENCE</scope>
    <source>
        <strain evidence="1">SH18-1</strain>
    </source>
</reference>